<gene>
    <name evidence="1" type="ORF">SAMN05216412_11088</name>
</gene>
<dbReference type="Gene3D" id="2.40.50.90">
    <property type="match status" value="1"/>
</dbReference>
<dbReference type="RefSeq" id="WP_074709131.1">
    <property type="nucleotide sequence ID" value="NZ_FOHI01000010.1"/>
</dbReference>
<name>A0A1I0FWH6_9PROT</name>
<dbReference type="SUPFAM" id="SSF50199">
    <property type="entry name" value="Staphylococcal nuclease"/>
    <property type="match status" value="1"/>
</dbReference>
<organism evidence="1 2">
    <name type="scientific">Nitrosospira multiformis</name>
    <dbReference type="NCBI Taxonomy" id="1231"/>
    <lineage>
        <taxon>Bacteria</taxon>
        <taxon>Pseudomonadati</taxon>
        <taxon>Pseudomonadota</taxon>
        <taxon>Betaproteobacteria</taxon>
        <taxon>Nitrosomonadales</taxon>
        <taxon>Nitrosomonadaceae</taxon>
        <taxon>Nitrosospira</taxon>
    </lineage>
</organism>
<evidence type="ECO:0000313" key="1">
    <source>
        <dbReference type="EMBL" id="SET62610.1"/>
    </source>
</evidence>
<dbReference type="Proteomes" id="UP000183339">
    <property type="component" value="Unassembled WGS sequence"/>
</dbReference>
<protein>
    <submittedName>
        <fullName evidence="1">Uncharacterized protein</fullName>
    </submittedName>
</protein>
<dbReference type="AlphaFoldDB" id="A0A1I0FWH6"/>
<reference evidence="1 2" key="1">
    <citation type="submission" date="2016-10" db="EMBL/GenBank/DDBJ databases">
        <authorList>
            <person name="de Groot N.N."/>
        </authorList>
    </citation>
    <scope>NUCLEOTIDE SEQUENCE [LARGE SCALE GENOMIC DNA]</scope>
    <source>
        <strain evidence="1 2">Nl7</strain>
    </source>
</reference>
<evidence type="ECO:0000313" key="2">
    <source>
        <dbReference type="Proteomes" id="UP000183339"/>
    </source>
</evidence>
<sequence length="99" mass="11548">MLQKDDLLIVYIAYQQTYPQQLWTIEKAVIPSRFFRNLPAKDVGDTLMVVTRSKRQHKIRLAGIDASEKQQPFGERSKQSLSDQCGFQALQFLPVIFYR</sequence>
<accession>A0A1I0FWH6</accession>
<dbReference type="InterPro" id="IPR035437">
    <property type="entry name" value="SNase_OB-fold_sf"/>
</dbReference>
<proteinExistence type="predicted"/>
<dbReference type="EMBL" id="FOHI01000010">
    <property type="protein sequence ID" value="SET62610.1"/>
    <property type="molecule type" value="Genomic_DNA"/>
</dbReference>